<comment type="caution">
    <text evidence="2">The sequence shown here is derived from an EMBL/GenBank/DDBJ whole genome shotgun (WGS) entry which is preliminary data.</text>
</comment>
<organism evidence="2 3">
    <name type="scientific">Nostoc minutum NIES-26</name>
    <dbReference type="NCBI Taxonomy" id="1844469"/>
    <lineage>
        <taxon>Bacteria</taxon>
        <taxon>Bacillati</taxon>
        <taxon>Cyanobacteriota</taxon>
        <taxon>Cyanophyceae</taxon>
        <taxon>Nostocales</taxon>
        <taxon>Nostocaceae</taxon>
        <taxon>Nostoc</taxon>
    </lineage>
</organism>
<dbReference type="Proteomes" id="UP000252107">
    <property type="component" value="Unassembled WGS sequence"/>
</dbReference>
<accession>A0A367S367</accession>
<evidence type="ECO:0000313" key="3">
    <source>
        <dbReference type="Proteomes" id="UP000252107"/>
    </source>
</evidence>
<dbReference type="Pfam" id="PF14224">
    <property type="entry name" value="DUF4331"/>
    <property type="match status" value="1"/>
</dbReference>
<dbReference type="InterPro" id="IPR025566">
    <property type="entry name" value="DUF4331"/>
</dbReference>
<keyword evidence="3" id="KW-1185">Reference proteome</keyword>
<evidence type="ECO:0000313" key="2">
    <source>
        <dbReference type="EMBL" id="RCJ42463.1"/>
    </source>
</evidence>
<dbReference type="AlphaFoldDB" id="A0A367S367"/>
<evidence type="ECO:0000256" key="1">
    <source>
        <dbReference type="SAM" id="Phobius"/>
    </source>
</evidence>
<keyword evidence="1" id="KW-0472">Membrane</keyword>
<protein>
    <recommendedName>
        <fullName evidence="4">DUF4331 domain-containing protein</fullName>
    </recommendedName>
</protein>
<gene>
    <name evidence="2" type="ORF">A6770_34730</name>
</gene>
<evidence type="ECO:0008006" key="4">
    <source>
        <dbReference type="Google" id="ProtNLM"/>
    </source>
</evidence>
<name>A0A367S367_9NOSO</name>
<keyword evidence="1" id="KW-1133">Transmembrane helix</keyword>
<proteinExistence type="predicted"/>
<keyword evidence="1" id="KW-0812">Transmembrane</keyword>
<reference evidence="2" key="1">
    <citation type="submission" date="2016-04" db="EMBL/GenBank/DDBJ databases">
        <authorList>
            <person name="Tabuchi Yagui T.R."/>
        </authorList>
    </citation>
    <scope>NUCLEOTIDE SEQUENCE [LARGE SCALE GENOMIC DNA]</scope>
    <source>
        <strain evidence="2">NIES-26</strain>
    </source>
</reference>
<sequence>MRINARSITSFIPTEGRLLIDKAVQNMAFFSIERSLCWTGASRFFRPIVAFVAILLLVLIYATPKALASDHQDTTFLATKLTAADLTDLFVFESPIDPKNVVLVMDFDPLIVSGEMRPFDPNVLYQFKIDNTGDSIEDVVLQFNVNGTGNKQTVTVRGPSRPIAVGTESALLPVSWTGQLNQTFSAYNGMKFFVGTRKDPFFFDLEQFFKIIPDRNYNFQPNPSPPFQVLSFRPPGQAQDTLAPFNVHSIIAELPRKLLGSGKIGVWMTTSVKTPRLRNGNFAQIERLAVPALNELFMDFKAHNNSNLQTPTKDASNQSQFIQAFVKAIGRPQGIANAVISVAIPDVIQADLSKPRGSYFGTQLGNNFGGRRPKDDVIDVTASVVFGDAVTGITAGKIPALTSDNVGPNNANFLSTFPYLGNPL</sequence>
<feature type="transmembrane region" description="Helical" evidence="1">
    <location>
        <begin position="44"/>
        <end position="62"/>
    </location>
</feature>
<dbReference type="EMBL" id="LXQD01000005">
    <property type="protein sequence ID" value="RCJ42463.1"/>
    <property type="molecule type" value="Genomic_DNA"/>
</dbReference>